<dbReference type="Proteomes" id="UP000317650">
    <property type="component" value="Chromosome 6"/>
</dbReference>
<evidence type="ECO:0000313" key="2">
    <source>
        <dbReference type="EMBL" id="THU49976.1"/>
    </source>
</evidence>
<reference evidence="2 3" key="1">
    <citation type="journal article" date="2019" name="Nat. Plants">
        <title>Genome sequencing of Musa balbisiana reveals subgenome evolution and function divergence in polyploid bananas.</title>
        <authorList>
            <person name="Yao X."/>
        </authorList>
    </citation>
    <scope>NUCLEOTIDE SEQUENCE [LARGE SCALE GENOMIC DNA]</scope>
    <source>
        <strain evidence="3">cv. DH-PKW</strain>
        <tissue evidence="2">Leaves</tissue>
    </source>
</reference>
<sequence>MPFATPNSFRSLPGATTTHDMAAILVLSRPLSLCAKLLLLLLFIMTTAVSSARPHPPSLAIEESLKAATSSAAAAKEPKALHVLARRSVPRSGPSNKGHSAPTSKRHLLHLHAGNDRVGRE</sequence>
<evidence type="ECO:0000256" key="1">
    <source>
        <dbReference type="SAM" id="MobiDB-lite"/>
    </source>
</evidence>
<accession>A0A4V4H3X3</accession>
<dbReference type="AlphaFoldDB" id="A0A4V4H3X3"/>
<comment type="caution">
    <text evidence="2">The sequence shown here is derived from an EMBL/GenBank/DDBJ whole genome shotgun (WGS) entry which is preliminary data.</text>
</comment>
<feature type="compositionally biased region" description="Polar residues" evidence="1">
    <location>
        <begin position="93"/>
        <end position="103"/>
    </location>
</feature>
<name>A0A4V4H3X3_MUSBA</name>
<protein>
    <submittedName>
        <fullName evidence="2">Uncharacterized protein</fullName>
    </submittedName>
</protein>
<evidence type="ECO:0000313" key="3">
    <source>
        <dbReference type="Proteomes" id="UP000317650"/>
    </source>
</evidence>
<organism evidence="2 3">
    <name type="scientific">Musa balbisiana</name>
    <name type="common">Banana</name>
    <dbReference type="NCBI Taxonomy" id="52838"/>
    <lineage>
        <taxon>Eukaryota</taxon>
        <taxon>Viridiplantae</taxon>
        <taxon>Streptophyta</taxon>
        <taxon>Embryophyta</taxon>
        <taxon>Tracheophyta</taxon>
        <taxon>Spermatophyta</taxon>
        <taxon>Magnoliopsida</taxon>
        <taxon>Liliopsida</taxon>
        <taxon>Zingiberales</taxon>
        <taxon>Musaceae</taxon>
        <taxon>Musa</taxon>
    </lineage>
</organism>
<feature type="region of interest" description="Disordered" evidence="1">
    <location>
        <begin position="86"/>
        <end position="121"/>
    </location>
</feature>
<proteinExistence type="predicted"/>
<keyword evidence="3" id="KW-1185">Reference proteome</keyword>
<dbReference type="EMBL" id="PYDT01000009">
    <property type="protein sequence ID" value="THU49976.1"/>
    <property type="molecule type" value="Genomic_DNA"/>
</dbReference>
<gene>
    <name evidence="2" type="ORF">C4D60_Mb06t15230</name>
</gene>